<feature type="compositionally biased region" description="Polar residues" evidence="10">
    <location>
        <begin position="1430"/>
        <end position="1446"/>
    </location>
</feature>
<dbReference type="InterPro" id="IPR008271">
    <property type="entry name" value="Ser/Thr_kinase_AS"/>
</dbReference>
<dbReference type="SUPFAM" id="SSF56112">
    <property type="entry name" value="Protein kinase-like (PK-like)"/>
    <property type="match status" value="1"/>
</dbReference>
<evidence type="ECO:0000313" key="13">
    <source>
        <dbReference type="Proteomes" id="UP000091956"/>
    </source>
</evidence>
<evidence type="ECO:0000256" key="4">
    <source>
        <dbReference type="ARBA" id="ARBA00022741"/>
    </source>
</evidence>
<dbReference type="FunFam" id="1.10.510.10:FF:000182">
    <property type="entry name" value="MAP kinase kinase kinase mkh1"/>
    <property type="match status" value="1"/>
</dbReference>
<keyword evidence="5" id="KW-0418">Kinase</keyword>
<feature type="compositionally biased region" description="Polar residues" evidence="10">
    <location>
        <begin position="537"/>
        <end position="559"/>
    </location>
</feature>
<keyword evidence="4 9" id="KW-0547">Nucleotide-binding</keyword>
<feature type="compositionally biased region" description="Polar residues" evidence="10">
    <location>
        <begin position="481"/>
        <end position="513"/>
    </location>
</feature>
<reference evidence="13" key="2">
    <citation type="journal article" date="2018" name="Nat. Commun.">
        <title>Extreme sensitivity to ultraviolet light in the fungal pathogen causing white-nose syndrome of bats.</title>
        <authorList>
            <person name="Palmer J.M."/>
            <person name="Drees K.P."/>
            <person name="Foster J.T."/>
            <person name="Lindner D.L."/>
        </authorList>
    </citation>
    <scope>NUCLEOTIDE SEQUENCE [LARGE SCALE GENOMIC DNA]</scope>
    <source>
        <strain evidence="13">UAMH 10579</strain>
    </source>
</reference>
<feature type="region of interest" description="Disordered" evidence="10">
    <location>
        <begin position="1159"/>
        <end position="1349"/>
    </location>
</feature>
<feature type="compositionally biased region" description="Polar residues" evidence="10">
    <location>
        <begin position="1303"/>
        <end position="1318"/>
    </location>
</feature>
<feature type="region of interest" description="Disordered" evidence="10">
    <location>
        <begin position="271"/>
        <end position="305"/>
    </location>
</feature>
<comment type="similarity">
    <text evidence="1">Belongs to the protein kinase superfamily. STE Ser/Thr protein kinase family. MAP kinase kinase kinase subfamily.</text>
</comment>
<dbReference type="GeneID" id="28842052"/>
<comment type="catalytic activity">
    <reaction evidence="7">
        <text>L-threonyl-[protein] + ATP = O-phospho-L-threonyl-[protein] + ADP + H(+)</text>
        <dbReference type="Rhea" id="RHEA:46608"/>
        <dbReference type="Rhea" id="RHEA-COMP:11060"/>
        <dbReference type="Rhea" id="RHEA-COMP:11605"/>
        <dbReference type="ChEBI" id="CHEBI:15378"/>
        <dbReference type="ChEBI" id="CHEBI:30013"/>
        <dbReference type="ChEBI" id="CHEBI:30616"/>
        <dbReference type="ChEBI" id="CHEBI:61977"/>
        <dbReference type="ChEBI" id="CHEBI:456216"/>
        <dbReference type="EC" id="2.7.11.24"/>
    </reaction>
    <physiologicalReaction direction="left-to-right" evidence="7">
        <dbReference type="Rhea" id="RHEA:46609"/>
    </physiologicalReaction>
</comment>
<dbReference type="PROSITE" id="PS50011">
    <property type="entry name" value="PROTEIN_KINASE_DOM"/>
    <property type="match status" value="1"/>
</dbReference>
<proteinExistence type="inferred from homology"/>
<accession>A0A1B8GCA7</accession>
<dbReference type="Gene3D" id="1.10.510.10">
    <property type="entry name" value="Transferase(Phosphotransferase) domain 1"/>
    <property type="match status" value="1"/>
</dbReference>
<feature type="compositionally biased region" description="Low complexity" evidence="10">
    <location>
        <begin position="1100"/>
        <end position="1118"/>
    </location>
</feature>
<dbReference type="InterPro" id="IPR011009">
    <property type="entry name" value="Kinase-like_dom_sf"/>
</dbReference>
<keyword evidence="3" id="KW-0808">Transferase</keyword>
<evidence type="ECO:0000256" key="9">
    <source>
        <dbReference type="PROSITE-ProRule" id="PRU10141"/>
    </source>
</evidence>
<dbReference type="SMART" id="SM00220">
    <property type="entry name" value="S_TKc"/>
    <property type="match status" value="1"/>
</dbReference>
<feature type="compositionally biased region" description="Low complexity" evidence="10">
    <location>
        <begin position="276"/>
        <end position="292"/>
    </location>
</feature>
<feature type="region of interest" description="Disordered" evidence="10">
    <location>
        <begin position="725"/>
        <end position="752"/>
    </location>
</feature>
<feature type="compositionally biased region" description="Basic and acidic residues" evidence="10">
    <location>
        <begin position="976"/>
        <end position="992"/>
    </location>
</feature>
<feature type="compositionally biased region" description="Pro residues" evidence="10">
    <location>
        <begin position="150"/>
        <end position="160"/>
    </location>
</feature>
<feature type="compositionally biased region" description="Polar residues" evidence="10">
    <location>
        <begin position="1040"/>
        <end position="1050"/>
    </location>
</feature>
<dbReference type="Pfam" id="PF00069">
    <property type="entry name" value="Pkinase"/>
    <property type="match status" value="1"/>
</dbReference>
<feature type="region of interest" description="Disordered" evidence="10">
    <location>
        <begin position="1387"/>
        <end position="1501"/>
    </location>
</feature>
<dbReference type="GO" id="GO:0005524">
    <property type="term" value="F:ATP binding"/>
    <property type="evidence" value="ECO:0007669"/>
    <property type="project" value="UniProtKB-UniRule"/>
</dbReference>
<feature type="domain" description="Protein kinase" evidence="11">
    <location>
        <begin position="1545"/>
        <end position="1815"/>
    </location>
</feature>
<sequence>MTSSRQRSSSTRSNYSDINRSASPGTRTTNEGGAFPNDLILNDVPTYYTAASSPSSLLIPSHGSGSPYPSLSASSSIYPPGTGRRPRALTAETAPPPHTIENNSNSYRPATRAGPNMPMYQPGQRPGGYVPPPPPPLQSPPIQQTHMMALPPPPPRPGPGQPQQHSNGMMLPPPPPPPGSAHPMQGGWQNSWGRAYDARQYPGPPPLQASANNQYQTYNPSQQYQMNMAAPLTRLQTQQANETQMSATYIPHAGELSFGVGVGIPGFGSADGSEFSAVSETSRATSRSATESGLTTPMDEGPSSFYNDRERLYQTQTSTIRQNNTHVPGQEYGPRPTTATPSNTITQSGDLVAEPGNMNNTNAAPALTQAQIELAAQWPLERVLLWLAKNHFSADWQETFKALEVHGSTFLELGTGHGGRANFGMMHQQVYPRLAKQCSSSGTGWDQSREREEGKRMRKLIREITTGKPAGRSSHGRRESNSANSFNAGADHTQGSSPNMTRETYVTTPSTANPDDESPDKQSMFNVPSPGVEKRITSQNRSTTLPNYTGTFYHSNDSPVDSRGHRNMLKSLDGSDPSRRHSPNASADMSESGHFMGPALRTEGSPKSGSPGQSFATHVPTFQGKLSASPHSATFGHRASNSTDSVSSSTAIYGSGVSPAISQAFRSGMAGAVGEAGFAAAQRRHGQEGTRPSPLESEFGSYRSEAPSSAKESKSFLKYLRKKPKPKEEGLLPSPDDHHFDSPTSPSLSFRAPQYGHNAKAAASETSLDRQASSYSALENDKFPHTTYRGKRPNPASRLFVLVTLDGLNYRLCDITDADSAYDIRLIFCHTLGIQDVAHTLMYMTELGKIDHEEALDDSKLIVNKKMRADAYGGLKILVRAPPASVTHLRPPDSAGLSSNFPQEAGHHGRSYNDDEVNQLNGERRRSNSSPPHNRKAETEKKNHAFQSKKKTTKEFSFEEDPTQERSPGIVGTRNVDFDKPRGSPFEDKKVDNLYPQRKPPPPPGESATLIKANSLSKKTAQSAGFIGPVNVEVRPATSAGRTQTFPQDTGRNRKASPGGGIGAALVGMGNHLLHVSQPSPGANTTDDKSKSAMSTVEFGPSASGRNSPRSSSGTPGSLTWGKGDTPFMVPDYKLEENGGAPLDGQSAAIAKFRQEELRRGVSPVDVSPSSAGTPGGGLSLAGERKSYGPNVDFTEAHVSFERPQQAQQDDDSDDDSDDGLFQILPNRATGGDANDATSGAAEAEQRNTDKRPALKVVTRTKSKVSFGENTYEPPPKRMGDDDGNTASARSGRRDKDAWLTAEQLQNPELQNEASSSKSGKRPQRRTPGSALSENWSAASGGFSAGSEDMSRILRRGSFAREDVWASRPPAEALFNHLDDFFPNLDLDQPVLEEGHGPSPPSSPTSSGAPQMTMPTNAPPPIPEDRPESYYSNGDTLGSDESTLKTLDSRRPPSIQSVAQRNVGRSGGLGRMKSIRDVARGAHEANKRFTQPSQQGGQAPSTILRRKSTKMFGANIVQIKPQRGSMVLPSIPQDTIPKRQATFRWFKGQLIGKGTYGRVYLGMNATTGDFLAVKQVEVSAKAAGNDKNKMKELVAALDLEIDTMKDLDHVNIVQYLGCERKETSISIFLEYISGGSVGSCLRKHGKFEEPVVSSLTRQTLSGLAYLHREGILHRDLKADNILLDLDGTCKISDFGISKKTDDIYGNDATNNMQGSVFWMAPEVVRSQGDGYSAKVDIWSLGCVVLEMFAGRRPWSKEEAVGAMYKLGSLNEAPPIPDDVGDAISPYALSLMLDCFQISPGERPTADTLLNQHPFCELDPNYNFLDTTLFSKIRGAYP</sequence>
<name>A0A1B8GCA7_9PEZI</name>
<feature type="compositionally biased region" description="Polar residues" evidence="10">
    <location>
        <begin position="605"/>
        <end position="616"/>
    </location>
</feature>
<feature type="region of interest" description="Disordered" evidence="10">
    <location>
        <begin position="1"/>
        <end position="202"/>
    </location>
</feature>
<feature type="compositionally biased region" description="Basic and acidic residues" evidence="10">
    <location>
        <begin position="1244"/>
        <end position="1253"/>
    </location>
</feature>
<feature type="binding site" evidence="9">
    <location>
        <position position="1574"/>
    </location>
    <ligand>
        <name>ATP</name>
        <dbReference type="ChEBI" id="CHEBI:30616"/>
    </ligand>
</feature>
<dbReference type="GO" id="GO:0004707">
    <property type="term" value="F:MAP kinase activity"/>
    <property type="evidence" value="ECO:0007669"/>
    <property type="project" value="UniProtKB-EC"/>
</dbReference>
<dbReference type="Proteomes" id="UP000091956">
    <property type="component" value="Unassembled WGS sequence"/>
</dbReference>
<dbReference type="EMBL" id="KV460253">
    <property type="protein sequence ID" value="OBT93464.2"/>
    <property type="molecule type" value="Genomic_DNA"/>
</dbReference>
<feature type="compositionally biased region" description="Low complexity" evidence="10">
    <location>
        <begin position="52"/>
        <end position="81"/>
    </location>
</feature>
<evidence type="ECO:0000256" key="8">
    <source>
        <dbReference type="ARBA" id="ARBA00048130"/>
    </source>
</evidence>
<organism evidence="12 13">
    <name type="scientific">Pseudogymnoascus verrucosus</name>
    <dbReference type="NCBI Taxonomy" id="342668"/>
    <lineage>
        <taxon>Eukaryota</taxon>
        <taxon>Fungi</taxon>
        <taxon>Dikarya</taxon>
        <taxon>Ascomycota</taxon>
        <taxon>Pezizomycotina</taxon>
        <taxon>Leotiomycetes</taxon>
        <taxon>Thelebolales</taxon>
        <taxon>Thelebolaceae</taxon>
        <taxon>Pseudogymnoascus</taxon>
    </lineage>
</organism>
<dbReference type="FunFam" id="3.30.200.20:FF:000387">
    <property type="entry name" value="Serine/threonine-protein kinase STE11"/>
    <property type="match status" value="1"/>
</dbReference>
<dbReference type="InterPro" id="IPR050538">
    <property type="entry name" value="MAP_kinase_kinase_kinase"/>
</dbReference>
<feature type="region of interest" description="Disordered" evidence="10">
    <location>
        <begin position="679"/>
        <end position="707"/>
    </location>
</feature>
<dbReference type="EC" id="2.7.11.24" evidence="2"/>
<comment type="catalytic activity">
    <reaction evidence="8">
        <text>L-seryl-[protein] + ATP = O-phospho-L-seryl-[protein] + ADP + H(+)</text>
        <dbReference type="Rhea" id="RHEA:17989"/>
        <dbReference type="Rhea" id="RHEA-COMP:9863"/>
        <dbReference type="Rhea" id="RHEA-COMP:11604"/>
        <dbReference type="ChEBI" id="CHEBI:15378"/>
        <dbReference type="ChEBI" id="CHEBI:29999"/>
        <dbReference type="ChEBI" id="CHEBI:30616"/>
        <dbReference type="ChEBI" id="CHEBI:83421"/>
        <dbReference type="ChEBI" id="CHEBI:456216"/>
        <dbReference type="EC" id="2.7.11.24"/>
    </reaction>
    <physiologicalReaction direction="left-to-right" evidence="8">
        <dbReference type="Rhea" id="RHEA:17990"/>
    </physiologicalReaction>
</comment>
<evidence type="ECO:0000313" key="12">
    <source>
        <dbReference type="EMBL" id="OBT93464.2"/>
    </source>
</evidence>
<dbReference type="RefSeq" id="XP_059319421.1">
    <property type="nucleotide sequence ID" value="XM_059463992.1"/>
</dbReference>
<dbReference type="InterPro" id="IPR000719">
    <property type="entry name" value="Prot_kinase_dom"/>
</dbReference>
<feature type="compositionally biased region" description="Low complexity" evidence="10">
    <location>
        <begin position="1"/>
        <end position="13"/>
    </location>
</feature>
<dbReference type="PANTHER" id="PTHR48016:SF48">
    <property type="entry name" value="SERINE_THREONINE-PROTEIN KINASE BCK1_SLK1_SSP31"/>
    <property type="match status" value="1"/>
</dbReference>
<feature type="compositionally biased region" description="Basic and acidic residues" evidence="10">
    <location>
        <begin position="1474"/>
        <end position="1487"/>
    </location>
</feature>
<protein>
    <recommendedName>
        <fullName evidence="2">mitogen-activated protein kinase</fullName>
        <ecNumber evidence="2">2.7.11.24</ecNumber>
    </recommendedName>
</protein>
<feature type="compositionally biased region" description="Polar residues" evidence="10">
    <location>
        <begin position="14"/>
        <end position="31"/>
    </location>
</feature>
<evidence type="ECO:0000256" key="6">
    <source>
        <dbReference type="ARBA" id="ARBA00022840"/>
    </source>
</evidence>
<feature type="compositionally biased region" description="Pro residues" evidence="10">
    <location>
        <begin position="129"/>
        <end position="139"/>
    </location>
</feature>
<dbReference type="STRING" id="342668.A0A1B8GCA7"/>
<dbReference type="PROSITE" id="PS00108">
    <property type="entry name" value="PROTEIN_KINASE_ST"/>
    <property type="match status" value="1"/>
</dbReference>
<feature type="compositionally biased region" description="Polar residues" evidence="10">
    <location>
        <begin position="1488"/>
        <end position="1501"/>
    </location>
</feature>
<evidence type="ECO:0000256" key="2">
    <source>
        <dbReference type="ARBA" id="ARBA00012411"/>
    </source>
</evidence>
<feature type="compositionally biased region" description="Pro residues" evidence="10">
    <location>
        <begin position="171"/>
        <end position="180"/>
    </location>
</feature>
<dbReference type="PROSITE" id="PS00107">
    <property type="entry name" value="PROTEIN_KINASE_ATP"/>
    <property type="match status" value="1"/>
</dbReference>
<dbReference type="InterPro" id="IPR017441">
    <property type="entry name" value="Protein_kinase_ATP_BS"/>
</dbReference>
<feature type="compositionally biased region" description="Polar residues" evidence="10">
    <location>
        <begin position="437"/>
        <end position="446"/>
    </location>
</feature>
<dbReference type="PANTHER" id="PTHR48016">
    <property type="entry name" value="MAP KINASE KINASE KINASE SSK2-RELATED-RELATED"/>
    <property type="match status" value="1"/>
</dbReference>
<evidence type="ECO:0000256" key="1">
    <source>
        <dbReference type="ARBA" id="ARBA00006529"/>
    </source>
</evidence>
<feature type="compositionally biased region" description="Low complexity" evidence="10">
    <location>
        <begin position="640"/>
        <end position="649"/>
    </location>
</feature>
<feature type="compositionally biased region" description="Basic and acidic residues" evidence="10">
    <location>
        <begin position="726"/>
        <end position="741"/>
    </location>
</feature>
<reference evidence="12 13" key="1">
    <citation type="submission" date="2016-03" db="EMBL/GenBank/DDBJ databases">
        <title>Comparative genomics of Pseudogymnoascus destructans, the fungus causing white-nose syndrome of bats.</title>
        <authorList>
            <person name="Palmer J.M."/>
            <person name="Drees K.P."/>
            <person name="Foster J.T."/>
            <person name="Lindner D.L."/>
        </authorList>
    </citation>
    <scope>NUCLEOTIDE SEQUENCE [LARGE SCALE GENOMIC DNA]</scope>
    <source>
        <strain evidence="12 13">UAMH 10579</strain>
    </source>
</reference>
<feature type="compositionally biased region" description="Low complexity" evidence="10">
    <location>
        <begin position="1337"/>
        <end position="1347"/>
    </location>
</feature>
<feature type="compositionally biased region" description="Acidic residues" evidence="10">
    <location>
        <begin position="1209"/>
        <end position="1219"/>
    </location>
</feature>
<dbReference type="GO" id="GO:0000196">
    <property type="term" value="P:cell integrity MAPK cascade"/>
    <property type="evidence" value="ECO:0007669"/>
    <property type="project" value="UniProtKB-ARBA"/>
</dbReference>
<keyword evidence="13" id="KW-1185">Reference proteome</keyword>
<dbReference type="GO" id="GO:0004709">
    <property type="term" value="F:MAP kinase kinase kinase activity"/>
    <property type="evidence" value="ECO:0007669"/>
    <property type="project" value="UniProtKB-ARBA"/>
</dbReference>
<feature type="region of interest" description="Disordered" evidence="10">
    <location>
        <begin position="888"/>
        <end position="1007"/>
    </location>
</feature>
<evidence type="ECO:0000256" key="7">
    <source>
        <dbReference type="ARBA" id="ARBA00047919"/>
    </source>
</evidence>
<feature type="region of interest" description="Disordered" evidence="10">
    <location>
        <begin position="1035"/>
        <end position="1125"/>
    </location>
</feature>
<feature type="region of interest" description="Disordered" evidence="10">
    <location>
        <begin position="437"/>
        <end position="651"/>
    </location>
</feature>
<evidence type="ECO:0000259" key="11">
    <source>
        <dbReference type="PROSITE" id="PS50011"/>
    </source>
</evidence>
<evidence type="ECO:0000256" key="3">
    <source>
        <dbReference type="ARBA" id="ARBA00022679"/>
    </source>
</evidence>
<evidence type="ECO:0000256" key="5">
    <source>
        <dbReference type="ARBA" id="ARBA00022777"/>
    </source>
</evidence>
<keyword evidence="6 9" id="KW-0067">ATP-binding</keyword>
<gene>
    <name evidence="12" type="ORF">VE01_08666</name>
</gene>
<evidence type="ECO:0000256" key="10">
    <source>
        <dbReference type="SAM" id="MobiDB-lite"/>
    </source>
</evidence>